<feature type="transmembrane region" description="Helical" evidence="1">
    <location>
        <begin position="46"/>
        <end position="64"/>
    </location>
</feature>
<evidence type="ECO:0000313" key="2">
    <source>
        <dbReference type="EMBL" id="QGU02728.1"/>
    </source>
</evidence>
<keyword evidence="1" id="KW-1133">Transmembrane helix</keyword>
<reference evidence="3" key="1">
    <citation type="submission" date="2019-11" db="EMBL/GenBank/DDBJ databases">
        <title>Complete genome sequence of Corynebacterium kalinowskii 1959, a novel Corynebacterium species isolated from soil of a small paddock in Vilsendorf, Germany.</title>
        <authorList>
            <person name="Schaffert L."/>
            <person name="Ruwe M."/>
            <person name="Milse J."/>
            <person name="Hanuschka K."/>
            <person name="Ortseifen V."/>
            <person name="Droste J."/>
            <person name="Brandt D."/>
            <person name="Schlueter L."/>
            <person name="Kutter Y."/>
            <person name="Vinke S."/>
            <person name="Viehoefer P."/>
            <person name="Jacob L."/>
            <person name="Luebke N.-C."/>
            <person name="Schulte-Berndt E."/>
            <person name="Hain C."/>
            <person name="Linder M."/>
            <person name="Schmidt P."/>
            <person name="Wollenschlaeger L."/>
            <person name="Luttermann T."/>
            <person name="Thieme E."/>
            <person name="Hassa J."/>
            <person name="Haak M."/>
            <person name="Wittchen M."/>
            <person name="Mentz A."/>
            <person name="Persicke M."/>
            <person name="Busche T."/>
            <person name="Ruckert C."/>
        </authorList>
    </citation>
    <scope>NUCLEOTIDE SEQUENCE [LARGE SCALE GENOMIC DNA]</scope>
    <source>
        <strain evidence="3">1959</strain>
    </source>
</reference>
<evidence type="ECO:0000256" key="1">
    <source>
        <dbReference type="SAM" id="Phobius"/>
    </source>
</evidence>
<dbReference type="AlphaFoldDB" id="A0A6B8W674"/>
<dbReference type="Proteomes" id="UP000427071">
    <property type="component" value="Chromosome"/>
</dbReference>
<protein>
    <recommendedName>
        <fullName evidence="4">DUF304 domain-containing protein</fullName>
    </recommendedName>
</protein>
<organism evidence="2 3">
    <name type="scientific">Corynebacterium kalinowskii</name>
    <dbReference type="NCBI Taxonomy" id="2675216"/>
    <lineage>
        <taxon>Bacteria</taxon>
        <taxon>Bacillati</taxon>
        <taxon>Actinomycetota</taxon>
        <taxon>Actinomycetes</taxon>
        <taxon>Mycobacteriales</taxon>
        <taxon>Corynebacteriaceae</taxon>
        <taxon>Corynebacterium</taxon>
    </lineage>
</organism>
<keyword evidence="1" id="KW-0472">Membrane</keyword>
<evidence type="ECO:0000313" key="3">
    <source>
        <dbReference type="Proteomes" id="UP000427071"/>
    </source>
</evidence>
<dbReference type="KEGG" id="ckw:CKALI_09365"/>
<name>A0A6B8W674_9CORY</name>
<dbReference type="EMBL" id="CP046452">
    <property type="protein sequence ID" value="QGU02728.1"/>
    <property type="molecule type" value="Genomic_DNA"/>
</dbReference>
<gene>
    <name evidence="2" type="ORF">CKALI_09365</name>
</gene>
<keyword evidence="1" id="KW-0812">Transmembrane</keyword>
<sequence length="147" mass="16475">MMGEAVRYDLTSSLSSLTFPVIEALFLTAVCWMAIGWVDVQGIPDLHNGIVALWALLMLWRLILPIMRSRRQRFAITDQRIIVRAASFGAREDSIPLAHVLGAYKRKGALYVDVAGMGRPLVFRDVPRAKKVAIEINELVGQRGRGW</sequence>
<proteinExistence type="predicted"/>
<feature type="transmembrane region" description="Helical" evidence="1">
    <location>
        <begin position="21"/>
        <end position="40"/>
    </location>
</feature>
<keyword evidence="3" id="KW-1185">Reference proteome</keyword>
<accession>A0A6B8W674</accession>
<evidence type="ECO:0008006" key="4">
    <source>
        <dbReference type="Google" id="ProtNLM"/>
    </source>
</evidence>